<dbReference type="OrthoDB" id="9999611at2759"/>
<evidence type="ECO:0000313" key="2">
    <source>
        <dbReference type="EMBL" id="KAJ1974508.1"/>
    </source>
</evidence>
<evidence type="ECO:0008006" key="4">
    <source>
        <dbReference type="Google" id="ProtNLM"/>
    </source>
</evidence>
<reference evidence="2" key="1">
    <citation type="submission" date="2022-07" db="EMBL/GenBank/DDBJ databases">
        <title>Phylogenomic reconstructions and comparative analyses of Kickxellomycotina fungi.</title>
        <authorList>
            <person name="Reynolds N.K."/>
            <person name="Stajich J.E."/>
            <person name="Barry K."/>
            <person name="Grigoriev I.V."/>
            <person name="Crous P."/>
            <person name="Smith M.E."/>
        </authorList>
    </citation>
    <scope>NUCLEOTIDE SEQUENCE</scope>
    <source>
        <strain evidence="2">RSA 567</strain>
    </source>
</reference>
<dbReference type="InterPro" id="IPR036629">
    <property type="entry name" value="YjbJ_sf"/>
</dbReference>
<gene>
    <name evidence="2" type="ORF">H4R34_004693</name>
</gene>
<name>A0A9W8E6Y6_9FUNG</name>
<evidence type="ECO:0000256" key="1">
    <source>
        <dbReference type="SAM" id="MobiDB-lite"/>
    </source>
</evidence>
<dbReference type="PANTHER" id="PTHR40460:SF1">
    <property type="entry name" value="CSBD-LIKE DOMAIN-CONTAINING PROTEIN"/>
    <property type="match status" value="1"/>
</dbReference>
<evidence type="ECO:0000313" key="3">
    <source>
        <dbReference type="Proteomes" id="UP001151582"/>
    </source>
</evidence>
<proteinExistence type="predicted"/>
<accession>A0A9W8E6Y6</accession>
<dbReference type="SUPFAM" id="SSF69047">
    <property type="entry name" value="Hypothetical protein YjbJ"/>
    <property type="match status" value="1"/>
</dbReference>
<feature type="region of interest" description="Disordered" evidence="1">
    <location>
        <begin position="27"/>
        <end position="50"/>
    </location>
</feature>
<organism evidence="2 3">
    <name type="scientific">Dimargaris verticillata</name>
    <dbReference type="NCBI Taxonomy" id="2761393"/>
    <lineage>
        <taxon>Eukaryota</taxon>
        <taxon>Fungi</taxon>
        <taxon>Fungi incertae sedis</taxon>
        <taxon>Zoopagomycota</taxon>
        <taxon>Kickxellomycotina</taxon>
        <taxon>Dimargaritomycetes</taxon>
        <taxon>Dimargaritales</taxon>
        <taxon>Dimargaritaceae</taxon>
        <taxon>Dimargaris</taxon>
    </lineage>
</organism>
<dbReference type="AlphaFoldDB" id="A0A9W8E6Y6"/>
<keyword evidence="3" id="KW-1185">Reference proteome</keyword>
<protein>
    <recommendedName>
        <fullName evidence="4">CsbD-like domain-containing protein</fullName>
    </recommendedName>
</protein>
<comment type="caution">
    <text evidence="2">The sequence shown here is derived from an EMBL/GenBank/DDBJ whole genome shotgun (WGS) entry which is preliminary data.</text>
</comment>
<dbReference type="EMBL" id="JANBQB010000645">
    <property type="protein sequence ID" value="KAJ1974508.1"/>
    <property type="molecule type" value="Genomic_DNA"/>
</dbReference>
<sequence>MSTDPSKEHGRFENFTGRVQEEFGKLTGSTKQQSEGVAHQASGATEEAQAKHQGYLEGMADKVSGALKSTYHSLMGDTVQEAKAEGQKAKGEAEMEANK</sequence>
<dbReference type="PANTHER" id="PTHR40460">
    <property type="entry name" value="CHROMOSOME 1, WHOLE GENOME SHOTGUN SEQUENCE"/>
    <property type="match status" value="1"/>
</dbReference>
<dbReference type="Proteomes" id="UP001151582">
    <property type="component" value="Unassembled WGS sequence"/>
</dbReference>